<dbReference type="SUPFAM" id="SSF54506">
    <property type="entry name" value="Diaminopimelate epimerase-like"/>
    <property type="match status" value="1"/>
</dbReference>
<dbReference type="GO" id="GO:0016853">
    <property type="term" value="F:isomerase activity"/>
    <property type="evidence" value="ECO:0007669"/>
    <property type="project" value="TreeGrafter"/>
</dbReference>
<protein>
    <recommendedName>
        <fullName evidence="5">Phenazine biosynthesis protein</fullName>
    </recommendedName>
</protein>
<dbReference type="STRING" id="1051616.A0A3M9Y8H8"/>
<accession>A0A3M9Y8H8</accession>
<reference evidence="3 4" key="1">
    <citation type="submission" date="2018-10" db="EMBL/GenBank/DDBJ databases">
        <title>Genome sequence of Verticillium nonalfalfae VnAa140.</title>
        <authorList>
            <person name="Stajich J.E."/>
            <person name="Kasson M.T."/>
        </authorList>
    </citation>
    <scope>NUCLEOTIDE SEQUENCE [LARGE SCALE GENOMIC DNA]</scope>
    <source>
        <strain evidence="3 4">VnAa140</strain>
    </source>
</reference>
<feature type="compositionally biased region" description="Basic and acidic residues" evidence="1">
    <location>
        <begin position="448"/>
        <end position="458"/>
    </location>
</feature>
<dbReference type="PANTHER" id="PTHR13774:SF32">
    <property type="entry name" value="ANTISENSE-ENHANCING SEQUENCE 1"/>
    <property type="match status" value="1"/>
</dbReference>
<dbReference type="NCBIfam" id="TIGR00654">
    <property type="entry name" value="PhzF_family"/>
    <property type="match status" value="1"/>
</dbReference>
<proteinExistence type="predicted"/>
<dbReference type="AlphaFoldDB" id="A0A3M9Y8H8"/>
<dbReference type="EMBL" id="RBVV01000051">
    <property type="protein sequence ID" value="RNJ56803.1"/>
    <property type="molecule type" value="Genomic_DNA"/>
</dbReference>
<dbReference type="Gene3D" id="3.10.310.10">
    <property type="entry name" value="Diaminopimelate Epimerase, Chain A, domain 1"/>
    <property type="match status" value="2"/>
</dbReference>
<evidence type="ECO:0000313" key="3">
    <source>
        <dbReference type="EMBL" id="RNJ56803.1"/>
    </source>
</evidence>
<dbReference type="InterPro" id="IPR003719">
    <property type="entry name" value="Phenazine_PhzF-like"/>
</dbReference>
<dbReference type="Pfam" id="PF02567">
    <property type="entry name" value="PhzC-PhzF"/>
    <property type="match status" value="1"/>
</dbReference>
<evidence type="ECO:0000313" key="4">
    <source>
        <dbReference type="Proteomes" id="UP000267145"/>
    </source>
</evidence>
<dbReference type="GeneID" id="39610624"/>
<dbReference type="Proteomes" id="UP000267145">
    <property type="component" value="Unassembled WGS sequence"/>
</dbReference>
<feature type="region of interest" description="Disordered" evidence="1">
    <location>
        <begin position="416"/>
        <end position="458"/>
    </location>
</feature>
<keyword evidence="2" id="KW-0472">Membrane</keyword>
<evidence type="ECO:0000256" key="2">
    <source>
        <dbReference type="SAM" id="Phobius"/>
    </source>
</evidence>
<keyword evidence="2" id="KW-1133">Transmembrane helix</keyword>
<dbReference type="PANTHER" id="PTHR13774">
    <property type="entry name" value="PHENAZINE BIOSYNTHESIS PROTEIN"/>
    <property type="match status" value="1"/>
</dbReference>
<evidence type="ECO:0000256" key="1">
    <source>
        <dbReference type="SAM" id="MobiDB-lite"/>
    </source>
</evidence>
<keyword evidence="4" id="KW-1185">Reference proteome</keyword>
<evidence type="ECO:0008006" key="5">
    <source>
        <dbReference type="Google" id="ProtNLM"/>
    </source>
</evidence>
<dbReference type="GO" id="GO:0005737">
    <property type="term" value="C:cytoplasm"/>
    <property type="evidence" value="ECO:0007669"/>
    <property type="project" value="TreeGrafter"/>
</dbReference>
<name>A0A3M9Y8H8_9PEZI</name>
<comment type="caution">
    <text evidence="3">The sequence shown here is derived from an EMBL/GenBank/DDBJ whole genome shotgun (WGS) entry which is preliminary data.</text>
</comment>
<feature type="compositionally biased region" description="Polar residues" evidence="1">
    <location>
        <begin position="438"/>
        <end position="447"/>
    </location>
</feature>
<keyword evidence="2" id="KW-0812">Transmembrane</keyword>
<dbReference type="RefSeq" id="XP_028494961.1">
    <property type="nucleotide sequence ID" value="XM_028641055.1"/>
</dbReference>
<sequence>MSLDFVTLDVFTTTPYQGNPLGVVHLPHDRPITQAQKQAIAREFNLSETVFLHDVDPANDPDPTTRRIDIFMTKGELPFAGHPTIGAAAYLRSRGVTTLVTKAGPIPITAGPEAGVVYAAIPHDVHLNSRRLRDHDEAALRPGSLHATPAIRSAELAAPLFSIVNGMTFSLIRLPGLEALAQVSPGRFSVAAGDIMDEGWHETFIGRYYHVITGTGVGADGTRTVRLRTRMVEDEIEDPATGSAACALTSYLALHEYEEREVRFEVTQGVEMGRRSDIGVVVKVAVGRDGQRMVEGVQLGGRAVEIMRGADRQFLQLTRISKDNRLDQTNTTIQAMAPAPQSKNLWSMTASASNTTIVLPPQDEAPTPDLFTITIGIVGLFLTIATITIAWRQYLQQRHPALPPARTTIALNDMAGQVPATPSSPIQNDTRRVDHPSSETSLPTFNRTPDEHQSDDNE</sequence>
<organism evidence="3 4">
    <name type="scientific">Verticillium nonalfalfae</name>
    <dbReference type="NCBI Taxonomy" id="1051616"/>
    <lineage>
        <taxon>Eukaryota</taxon>
        <taxon>Fungi</taxon>
        <taxon>Dikarya</taxon>
        <taxon>Ascomycota</taxon>
        <taxon>Pezizomycotina</taxon>
        <taxon>Sordariomycetes</taxon>
        <taxon>Hypocreomycetidae</taxon>
        <taxon>Glomerellales</taxon>
        <taxon>Plectosphaerellaceae</taxon>
        <taxon>Verticillium</taxon>
    </lineage>
</organism>
<feature type="transmembrane region" description="Helical" evidence="2">
    <location>
        <begin position="370"/>
        <end position="391"/>
    </location>
</feature>
<gene>
    <name evidence="3" type="ORF">D7B24_006935</name>
</gene>